<accession>A0ACC3NHJ9</accession>
<proteinExistence type="predicted"/>
<dbReference type="Proteomes" id="UP001281147">
    <property type="component" value="Unassembled WGS sequence"/>
</dbReference>
<gene>
    <name evidence="1" type="ORF">LTR37_006187</name>
</gene>
<reference evidence="1" key="1">
    <citation type="submission" date="2023-07" db="EMBL/GenBank/DDBJ databases">
        <title>Black Yeasts Isolated from many extreme environments.</title>
        <authorList>
            <person name="Coleine C."/>
            <person name="Stajich J.E."/>
            <person name="Selbmann L."/>
        </authorList>
    </citation>
    <scope>NUCLEOTIDE SEQUENCE</scope>
    <source>
        <strain evidence="1">CCFEE 5714</strain>
    </source>
</reference>
<evidence type="ECO:0000313" key="1">
    <source>
        <dbReference type="EMBL" id="KAK3716837.1"/>
    </source>
</evidence>
<name>A0ACC3NHJ9_9PEZI</name>
<organism evidence="1 2">
    <name type="scientific">Vermiconidia calcicola</name>
    <dbReference type="NCBI Taxonomy" id="1690605"/>
    <lineage>
        <taxon>Eukaryota</taxon>
        <taxon>Fungi</taxon>
        <taxon>Dikarya</taxon>
        <taxon>Ascomycota</taxon>
        <taxon>Pezizomycotina</taxon>
        <taxon>Dothideomycetes</taxon>
        <taxon>Dothideomycetidae</taxon>
        <taxon>Mycosphaerellales</taxon>
        <taxon>Extremaceae</taxon>
        <taxon>Vermiconidia</taxon>
    </lineage>
</organism>
<sequence>MLERTLPARGVDTVSRKALSAGGLECGSPACRTAVATENDLRSRSNDSKADTYPSKPTVIVETQPINPLTADIDLKATHVKSSPYDDHLDYLDLRELSKPDRLFALALRKIQPTRGDYATSTYMSTFNWHTIFETLGELCSEARVQWQNQTFYVVIFRSRLREGADRKVLGELDQMSHQEACASGGLLHYWFGSPDAEMRNLATCIWRNREDAAAGGRGPWHRKARGSAREMYEEISFHTHKLVVEDGVQSWRLEEYSD</sequence>
<evidence type="ECO:0000313" key="2">
    <source>
        <dbReference type="Proteomes" id="UP001281147"/>
    </source>
</evidence>
<comment type="caution">
    <text evidence="1">The sequence shown here is derived from an EMBL/GenBank/DDBJ whole genome shotgun (WGS) entry which is preliminary data.</text>
</comment>
<dbReference type="EMBL" id="JAUTXU010000040">
    <property type="protein sequence ID" value="KAK3716837.1"/>
    <property type="molecule type" value="Genomic_DNA"/>
</dbReference>
<protein>
    <submittedName>
        <fullName evidence="1">Uncharacterized protein</fullName>
    </submittedName>
</protein>
<keyword evidence="2" id="KW-1185">Reference proteome</keyword>